<dbReference type="InterPro" id="IPR006218">
    <property type="entry name" value="DAHP1/KDSA"/>
</dbReference>
<dbReference type="Gene3D" id="3.30.70.1140">
    <property type="entry name" value="Phospho-2-dehydro-3-deoxyheptonate aldolase, domain 1"/>
    <property type="match status" value="1"/>
</dbReference>
<accession>C1F361</accession>
<evidence type="ECO:0000259" key="3">
    <source>
        <dbReference type="Pfam" id="PF18152"/>
    </source>
</evidence>
<dbReference type="KEGG" id="aca:ACP_2753"/>
<keyword evidence="5" id="KW-1185">Reference proteome</keyword>
<dbReference type="GO" id="GO:0003849">
    <property type="term" value="F:3-deoxy-7-phosphoheptulonate synthase activity"/>
    <property type="evidence" value="ECO:0007669"/>
    <property type="project" value="UniProtKB-EC"/>
</dbReference>
<dbReference type="GO" id="GO:0009073">
    <property type="term" value="P:aromatic amino acid family biosynthetic process"/>
    <property type="evidence" value="ECO:0007669"/>
    <property type="project" value="InterPro"/>
</dbReference>
<dbReference type="EC" id="2.5.1.54" evidence="4"/>
<name>C1F361_ACIC5</name>
<reference evidence="4 5" key="1">
    <citation type="journal article" date="2009" name="Appl. Environ. Microbiol.">
        <title>Three genomes from the phylum Acidobacteria provide insight into the lifestyles of these microorganisms in soils.</title>
        <authorList>
            <person name="Ward N.L."/>
            <person name="Challacombe J.F."/>
            <person name="Janssen P.H."/>
            <person name="Henrissat B."/>
            <person name="Coutinho P.M."/>
            <person name="Wu M."/>
            <person name="Xie G."/>
            <person name="Haft D.H."/>
            <person name="Sait M."/>
            <person name="Badger J."/>
            <person name="Barabote R.D."/>
            <person name="Bradley B."/>
            <person name="Brettin T.S."/>
            <person name="Brinkac L.M."/>
            <person name="Bruce D."/>
            <person name="Creasy T."/>
            <person name="Daugherty S.C."/>
            <person name="Davidsen T.M."/>
            <person name="DeBoy R.T."/>
            <person name="Detter J.C."/>
            <person name="Dodson R.J."/>
            <person name="Durkin A.S."/>
            <person name="Ganapathy A."/>
            <person name="Gwinn-Giglio M."/>
            <person name="Han C.S."/>
            <person name="Khouri H."/>
            <person name="Kiss H."/>
            <person name="Kothari S.P."/>
            <person name="Madupu R."/>
            <person name="Nelson K.E."/>
            <person name="Nelson W.C."/>
            <person name="Paulsen I."/>
            <person name="Penn K."/>
            <person name="Ren Q."/>
            <person name="Rosovitz M.J."/>
            <person name="Selengut J.D."/>
            <person name="Shrivastava S."/>
            <person name="Sullivan S.A."/>
            <person name="Tapia R."/>
            <person name="Thompson L.S."/>
            <person name="Watkins K.L."/>
            <person name="Yang Q."/>
            <person name="Yu C."/>
            <person name="Zafar N."/>
            <person name="Zhou L."/>
            <person name="Kuske C.R."/>
        </authorList>
    </citation>
    <scope>NUCLEOTIDE SEQUENCE [LARGE SCALE GENOMIC DNA]</scope>
    <source>
        <strain evidence="5">ATCC 51196 / DSM 11244 / BCRC 80197 / JCM 7670 / NBRC 15755 / NCIMB 13165 / 161</strain>
    </source>
</reference>
<feature type="domain" description="DAHP synthetase I/KDSA" evidence="2">
    <location>
        <begin position="89"/>
        <end position="334"/>
    </location>
</feature>
<dbReference type="NCBIfam" id="NF009239">
    <property type="entry name" value="PRK12595.1"/>
    <property type="match status" value="1"/>
</dbReference>
<dbReference type="Pfam" id="PF00793">
    <property type="entry name" value="DAHP_synth_1"/>
    <property type="match status" value="1"/>
</dbReference>
<gene>
    <name evidence="4" type="primary">aroF2</name>
    <name evidence="4" type="ordered locus">ACP_2753</name>
</gene>
<evidence type="ECO:0000256" key="1">
    <source>
        <dbReference type="ARBA" id="ARBA00022679"/>
    </source>
</evidence>
<dbReference type="InterPro" id="IPR052899">
    <property type="entry name" value="Class-I_DAHP_synthase"/>
</dbReference>
<sequence length="357" mass="38988">MLVVMKPQATPEEIQAVCDHIQQLGFRPHPLPGAQRTAIGITGNQGQIDQGNIEELSGVAEVIRVSKPYKLVSRDIKEEDTIIRFPGTNITIGGRDLAMIAGPCSIESREQGFACAEAVAKAGAQFFRGGAYKPRTSPYAFQGLGEEALKIMAEIRDRFGLRIVTEAIDAEALELVAEYADVIQIGARNMQNYSLLRAAGRKRKPVLLKRGLSATLEEFLMAAEYIMSEGNYEVILCERGIRTFTDHTRNTLDLSIVPAVQRLSHLPIIVDPSHGTGKRNKVTPLARAAVAVGADGLIVEVHHQPDKALSDGMQSIYPEQYEQLFHECSQIAEILHRNIPRGVSITEDAGAAHPAAH</sequence>
<feature type="domain" description="DAHP synthase ferredoxin-like" evidence="3">
    <location>
        <begin position="1"/>
        <end position="67"/>
    </location>
</feature>
<dbReference type="NCBIfam" id="NF006421">
    <property type="entry name" value="PRK08673.1"/>
    <property type="match status" value="1"/>
</dbReference>
<dbReference type="PANTHER" id="PTHR43018">
    <property type="entry name" value="PHOSPHO-2-DEHYDRO-3-DEOXYHEPTONATE ALDOLASE"/>
    <property type="match status" value="1"/>
</dbReference>
<protein>
    <submittedName>
        <fullName evidence="4">3-deoxy-7-phosphoheptulonate synthase</fullName>
        <ecNumber evidence="4">2.5.1.54</ecNumber>
    </submittedName>
</protein>
<dbReference type="InParanoid" id="C1F361"/>
<evidence type="ECO:0000259" key="2">
    <source>
        <dbReference type="Pfam" id="PF00793"/>
    </source>
</evidence>
<dbReference type="InterPro" id="IPR006268">
    <property type="entry name" value="DAHP_syn_2"/>
</dbReference>
<keyword evidence="1 4" id="KW-0808">Transferase</keyword>
<dbReference type="OrthoDB" id="9780456at2"/>
<dbReference type="eggNOG" id="COG2876">
    <property type="taxonomic scope" value="Bacteria"/>
</dbReference>
<dbReference type="GO" id="GO:0016832">
    <property type="term" value="F:aldehyde-lyase activity"/>
    <property type="evidence" value="ECO:0007669"/>
    <property type="project" value="InterPro"/>
</dbReference>
<dbReference type="SUPFAM" id="SSF51569">
    <property type="entry name" value="Aldolase"/>
    <property type="match status" value="1"/>
</dbReference>
<organism evidence="4 5">
    <name type="scientific">Acidobacterium capsulatum (strain ATCC 51196 / DSM 11244 / BCRC 80197 / JCM 7670 / NBRC 15755 / NCIMB 13165 / 161)</name>
    <dbReference type="NCBI Taxonomy" id="240015"/>
    <lineage>
        <taxon>Bacteria</taxon>
        <taxon>Pseudomonadati</taxon>
        <taxon>Acidobacteriota</taxon>
        <taxon>Terriglobia</taxon>
        <taxon>Terriglobales</taxon>
        <taxon>Acidobacteriaceae</taxon>
        <taxon>Acidobacterium</taxon>
    </lineage>
</organism>
<dbReference type="HOGENOM" id="CLU_062599_0_0_0"/>
<dbReference type="Pfam" id="PF18152">
    <property type="entry name" value="DAHP_snth_FXD"/>
    <property type="match status" value="1"/>
</dbReference>
<dbReference type="PANTHER" id="PTHR43018:SF1">
    <property type="entry name" value="PROTEIN AROA(G)"/>
    <property type="match status" value="1"/>
</dbReference>
<evidence type="ECO:0000313" key="4">
    <source>
        <dbReference type="EMBL" id="ACO32611.1"/>
    </source>
</evidence>
<dbReference type="InterPro" id="IPR013785">
    <property type="entry name" value="Aldolase_TIM"/>
</dbReference>
<dbReference type="RefSeq" id="WP_015897815.1">
    <property type="nucleotide sequence ID" value="NC_012483.1"/>
</dbReference>
<dbReference type="NCBIfam" id="TIGR01361">
    <property type="entry name" value="DAHP_synth_Bsub"/>
    <property type="match status" value="1"/>
</dbReference>
<dbReference type="STRING" id="240015.ACP_2753"/>
<dbReference type="Gene3D" id="3.20.20.70">
    <property type="entry name" value="Aldolase class I"/>
    <property type="match status" value="1"/>
</dbReference>
<dbReference type="AlphaFoldDB" id="C1F361"/>
<dbReference type="InterPro" id="IPR041071">
    <property type="entry name" value="DAHP_snth_FXD"/>
</dbReference>
<evidence type="ECO:0000313" key="5">
    <source>
        <dbReference type="Proteomes" id="UP000002207"/>
    </source>
</evidence>
<dbReference type="Proteomes" id="UP000002207">
    <property type="component" value="Chromosome"/>
</dbReference>
<dbReference type="EMBL" id="CP001472">
    <property type="protein sequence ID" value="ACO32611.1"/>
    <property type="molecule type" value="Genomic_DNA"/>
</dbReference>
<proteinExistence type="predicted"/>